<evidence type="ECO:0000256" key="3">
    <source>
        <dbReference type="ARBA" id="ARBA00004961"/>
    </source>
</evidence>
<dbReference type="NCBIfam" id="TIGR01198">
    <property type="entry name" value="pgl"/>
    <property type="match status" value="1"/>
</dbReference>
<organism evidence="9 10">
    <name type="scientific">Sulfitobacter pacificus</name>
    <dbReference type="NCBI Taxonomy" id="1499314"/>
    <lineage>
        <taxon>Bacteria</taxon>
        <taxon>Pseudomonadati</taxon>
        <taxon>Pseudomonadota</taxon>
        <taxon>Alphaproteobacteria</taxon>
        <taxon>Rhodobacterales</taxon>
        <taxon>Roseobacteraceae</taxon>
        <taxon>Sulfitobacter</taxon>
    </lineage>
</organism>
<dbReference type="EMBL" id="BSNL01000001">
    <property type="protein sequence ID" value="GLQ26645.1"/>
    <property type="molecule type" value="Genomic_DNA"/>
</dbReference>
<dbReference type="PANTHER" id="PTHR11054">
    <property type="entry name" value="6-PHOSPHOGLUCONOLACTONASE"/>
    <property type="match status" value="1"/>
</dbReference>
<dbReference type="InterPro" id="IPR006148">
    <property type="entry name" value="Glc/Gal-6P_isomerase"/>
</dbReference>
<evidence type="ECO:0000256" key="2">
    <source>
        <dbReference type="ARBA" id="ARBA00002681"/>
    </source>
</evidence>
<proteinExistence type="inferred from homology"/>
<dbReference type="SUPFAM" id="SSF100950">
    <property type="entry name" value="NagB/RpiA/CoA transferase-like"/>
    <property type="match status" value="1"/>
</dbReference>
<evidence type="ECO:0000313" key="10">
    <source>
        <dbReference type="Proteomes" id="UP001161388"/>
    </source>
</evidence>
<dbReference type="PANTHER" id="PTHR11054:SF0">
    <property type="entry name" value="6-PHOSPHOGLUCONOLACTONASE"/>
    <property type="match status" value="1"/>
</dbReference>
<comment type="pathway">
    <text evidence="3 7">Carbohydrate degradation; pentose phosphate pathway; D-ribulose 5-phosphate from D-glucose 6-phosphate (oxidative stage): step 2/3.</text>
</comment>
<evidence type="ECO:0000256" key="6">
    <source>
        <dbReference type="ARBA" id="ARBA00020337"/>
    </source>
</evidence>
<accession>A0ABQ5VHT6</accession>
<keyword evidence="7" id="KW-0378">Hydrolase</keyword>
<comment type="similarity">
    <text evidence="4 7">Belongs to the glucosamine/galactosamine-6-phosphate isomerase family. 6-phosphogluconolactonase subfamily.</text>
</comment>
<feature type="domain" description="Glucosamine/galactosamine-6-phosphate isomerase" evidence="8">
    <location>
        <begin position="8"/>
        <end position="221"/>
    </location>
</feature>
<name>A0ABQ5VHT6_9RHOB</name>
<reference evidence="9" key="1">
    <citation type="journal article" date="2014" name="Int. J. Syst. Evol. Microbiol.">
        <title>Complete genome of a new Firmicutes species belonging to the dominant human colonic microbiota ('Ruminococcus bicirculans') reveals two chromosomes and a selective capacity to utilize plant glucans.</title>
        <authorList>
            <consortium name="NISC Comparative Sequencing Program"/>
            <person name="Wegmann U."/>
            <person name="Louis P."/>
            <person name="Goesmann A."/>
            <person name="Henrissat B."/>
            <person name="Duncan S.H."/>
            <person name="Flint H.J."/>
        </authorList>
    </citation>
    <scope>NUCLEOTIDE SEQUENCE</scope>
    <source>
        <strain evidence="9">NBRC 109915</strain>
    </source>
</reference>
<dbReference type="Gene3D" id="3.40.50.1360">
    <property type="match status" value="1"/>
</dbReference>
<keyword evidence="10" id="KW-1185">Reference proteome</keyword>
<dbReference type="RefSeq" id="WP_284372017.1">
    <property type="nucleotide sequence ID" value="NZ_BSNL01000001.1"/>
</dbReference>
<evidence type="ECO:0000256" key="5">
    <source>
        <dbReference type="ARBA" id="ARBA00013198"/>
    </source>
</evidence>
<comment type="function">
    <text evidence="2 7">Hydrolysis of 6-phosphogluconolactone to 6-phosphogluconate.</text>
</comment>
<evidence type="ECO:0000313" key="9">
    <source>
        <dbReference type="EMBL" id="GLQ26645.1"/>
    </source>
</evidence>
<comment type="caution">
    <text evidence="9">The sequence shown here is derived from an EMBL/GenBank/DDBJ whole genome shotgun (WGS) entry which is preliminary data.</text>
</comment>
<dbReference type="InterPro" id="IPR039104">
    <property type="entry name" value="6PGL"/>
</dbReference>
<dbReference type="EC" id="3.1.1.31" evidence="5 7"/>
<reference evidence="9" key="2">
    <citation type="submission" date="2023-01" db="EMBL/GenBank/DDBJ databases">
        <title>Draft genome sequence of Sulfitobacter pacificus strain NBRC 109915.</title>
        <authorList>
            <person name="Sun Q."/>
            <person name="Mori K."/>
        </authorList>
    </citation>
    <scope>NUCLEOTIDE SEQUENCE</scope>
    <source>
        <strain evidence="9">NBRC 109915</strain>
    </source>
</reference>
<comment type="catalytic activity">
    <reaction evidence="1 7">
        <text>6-phospho-D-glucono-1,5-lactone + H2O = 6-phospho-D-gluconate + H(+)</text>
        <dbReference type="Rhea" id="RHEA:12556"/>
        <dbReference type="ChEBI" id="CHEBI:15377"/>
        <dbReference type="ChEBI" id="CHEBI:15378"/>
        <dbReference type="ChEBI" id="CHEBI:57955"/>
        <dbReference type="ChEBI" id="CHEBI:58759"/>
        <dbReference type="EC" id="3.1.1.31"/>
    </reaction>
</comment>
<evidence type="ECO:0000256" key="4">
    <source>
        <dbReference type="ARBA" id="ARBA00010662"/>
    </source>
</evidence>
<dbReference type="Proteomes" id="UP001161388">
    <property type="component" value="Unassembled WGS sequence"/>
</dbReference>
<dbReference type="Pfam" id="PF01182">
    <property type="entry name" value="Glucosamine_iso"/>
    <property type="match status" value="1"/>
</dbReference>
<dbReference type="InterPro" id="IPR037171">
    <property type="entry name" value="NagB/RpiA_transferase-like"/>
</dbReference>
<dbReference type="InterPro" id="IPR005900">
    <property type="entry name" value="6-phosphogluconolactonase_DevB"/>
</dbReference>
<gene>
    <name evidence="7 9" type="primary">pgl</name>
    <name evidence="9" type="ORF">GCM10007927_14480</name>
</gene>
<evidence type="ECO:0000256" key="7">
    <source>
        <dbReference type="RuleBase" id="RU365095"/>
    </source>
</evidence>
<evidence type="ECO:0000259" key="8">
    <source>
        <dbReference type="Pfam" id="PF01182"/>
    </source>
</evidence>
<dbReference type="CDD" id="cd01400">
    <property type="entry name" value="6PGL"/>
    <property type="match status" value="1"/>
</dbReference>
<sequence length="223" mass="23854">MNMIEYADREMLAMSVANVLAGELRKSLAVQDHVTFALPGGTTPGPIFEMLSAVELEWSRVRVMLTDERWVDEENAHSNTRLVKNTLLTGVAAEAEFIPFYRDGLSAADGAAEVAPTLAEHFPLSLLLLGMGADMHTASLFPNGEGVGKAMANDAPLLCAVQPADQDMVRVTLPLHVLNGSMSTHVVIFGDDKRAAVERAQSLPPEEAPIGAVLANATVHWAA</sequence>
<protein>
    <recommendedName>
        <fullName evidence="6 7">6-phosphogluconolactonase</fullName>
        <shortName evidence="7">6PGL</shortName>
        <ecNumber evidence="5 7">3.1.1.31</ecNumber>
    </recommendedName>
</protein>
<evidence type="ECO:0000256" key="1">
    <source>
        <dbReference type="ARBA" id="ARBA00000832"/>
    </source>
</evidence>